<keyword evidence="5 8" id="KW-1133">Transmembrane helix</keyword>
<evidence type="ECO:0000256" key="6">
    <source>
        <dbReference type="ARBA" id="ARBA00023136"/>
    </source>
</evidence>
<reference evidence="10 11" key="1">
    <citation type="submission" date="2020-02" db="EMBL/GenBank/DDBJ databases">
        <title>Whole-genome analyses of novel actinobacteria.</title>
        <authorList>
            <person name="Sahin N."/>
        </authorList>
    </citation>
    <scope>NUCLEOTIDE SEQUENCE [LARGE SCALE GENOMIC DNA]</scope>
    <source>
        <strain evidence="10 11">A7024</strain>
    </source>
</reference>
<dbReference type="GO" id="GO:0005886">
    <property type="term" value="C:plasma membrane"/>
    <property type="evidence" value="ECO:0007669"/>
    <property type="project" value="UniProtKB-SubCell"/>
</dbReference>
<evidence type="ECO:0000256" key="5">
    <source>
        <dbReference type="ARBA" id="ARBA00022989"/>
    </source>
</evidence>
<evidence type="ECO:0000256" key="4">
    <source>
        <dbReference type="ARBA" id="ARBA00022801"/>
    </source>
</evidence>
<dbReference type="EMBL" id="JAAKZV010000053">
    <property type="protein sequence ID" value="NGN65163.1"/>
    <property type="molecule type" value="Genomic_DNA"/>
</dbReference>
<feature type="region of interest" description="Disordered" evidence="7">
    <location>
        <begin position="221"/>
        <end position="243"/>
    </location>
</feature>
<comment type="caution">
    <text evidence="10">The sequence shown here is derived from an EMBL/GenBank/DDBJ whole genome shotgun (WGS) entry which is preliminary data.</text>
</comment>
<evidence type="ECO:0000256" key="3">
    <source>
        <dbReference type="ARBA" id="ARBA00022692"/>
    </source>
</evidence>
<evidence type="ECO:0000259" key="9">
    <source>
        <dbReference type="SMART" id="SM00014"/>
    </source>
</evidence>
<keyword evidence="2" id="KW-1003">Cell membrane</keyword>
<dbReference type="PANTHER" id="PTHR14969:SF62">
    <property type="entry name" value="DECAPRENYLPHOSPHORYL-5-PHOSPHORIBOSE PHOSPHATASE RV3807C-RELATED"/>
    <property type="match status" value="1"/>
</dbReference>
<keyword evidence="11" id="KW-1185">Reference proteome</keyword>
<dbReference type="InterPro" id="IPR036938">
    <property type="entry name" value="PAP2/HPO_sf"/>
</dbReference>
<gene>
    <name evidence="10" type="ORF">G5C51_14805</name>
</gene>
<feature type="transmembrane region" description="Helical" evidence="8">
    <location>
        <begin position="79"/>
        <end position="101"/>
    </location>
</feature>
<evidence type="ECO:0000256" key="2">
    <source>
        <dbReference type="ARBA" id="ARBA00022475"/>
    </source>
</evidence>
<evidence type="ECO:0000256" key="1">
    <source>
        <dbReference type="ARBA" id="ARBA00004651"/>
    </source>
</evidence>
<evidence type="ECO:0000256" key="7">
    <source>
        <dbReference type="SAM" id="MobiDB-lite"/>
    </source>
</evidence>
<dbReference type="Gene3D" id="1.20.144.10">
    <property type="entry name" value="Phosphatidic acid phosphatase type 2/haloperoxidase"/>
    <property type="match status" value="1"/>
</dbReference>
<dbReference type="Pfam" id="PF01569">
    <property type="entry name" value="PAP2"/>
    <property type="match status" value="1"/>
</dbReference>
<dbReference type="SUPFAM" id="SSF48317">
    <property type="entry name" value="Acid phosphatase/Vanadium-dependent haloperoxidase"/>
    <property type="match status" value="1"/>
</dbReference>
<organism evidence="10 11">
    <name type="scientific">Streptomyces coryli</name>
    <dbReference type="NCBI Taxonomy" id="1128680"/>
    <lineage>
        <taxon>Bacteria</taxon>
        <taxon>Bacillati</taxon>
        <taxon>Actinomycetota</taxon>
        <taxon>Actinomycetes</taxon>
        <taxon>Kitasatosporales</taxon>
        <taxon>Streptomycetaceae</taxon>
        <taxon>Streptomyces</taxon>
    </lineage>
</organism>
<dbReference type="PANTHER" id="PTHR14969">
    <property type="entry name" value="SPHINGOSINE-1-PHOSPHATE PHOSPHOHYDROLASE"/>
    <property type="match status" value="1"/>
</dbReference>
<feature type="transmembrane region" description="Helical" evidence="8">
    <location>
        <begin position="46"/>
        <end position="67"/>
    </location>
</feature>
<feature type="transmembrane region" description="Helical" evidence="8">
    <location>
        <begin position="154"/>
        <end position="172"/>
    </location>
</feature>
<dbReference type="GO" id="GO:0016787">
    <property type="term" value="F:hydrolase activity"/>
    <property type="evidence" value="ECO:0007669"/>
    <property type="project" value="UniProtKB-KW"/>
</dbReference>
<dbReference type="InterPro" id="IPR000326">
    <property type="entry name" value="PAP2/HPO"/>
</dbReference>
<comment type="subcellular location">
    <subcellularLocation>
        <location evidence="1">Cell membrane</location>
        <topology evidence="1">Multi-pass membrane protein</topology>
    </subcellularLocation>
</comment>
<feature type="region of interest" description="Disordered" evidence="7">
    <location>
        <begin position="1"/>
        <end position="22"/>
    </location>
</feature>
<evidence type="ECO:0000313" key="11">
    <source>
        <dbReference type="Proteomes" id="UP000481583"/>
    </source>
</evidence>
<evidence type="ECO:0000313" key="10">
    <source>
        <dbReference type="EMBL" id="NGN65163.1"/>
    </source>
</evidence>
<accession>A0A6G4TZB0</accession>
<feature type="domain" description="Phosphatidic acid phosphatase type 2/haloperoxidase" evidence="9">
    <location>
        <begin position="81"/>
        <end position="193"/>
    </location>
</feature>
<keyword evidence="3 8" id="KW-0812">Transmembrane</keyword>
<evidence type="ECO:0000256" key="8">
    <source>
        <dbReference type="SAM" id="Phobius"/>
    </source>
</evidence>
<name>A0A6G4TZB0_9ACTN</name>
<proteinExistence type="predicted"/>
<dbReference type="CDD" id="cd01610">
    <property type="entry name" value="PAP2_like"/>
    <property type="match status" value="1"/>
</dbReference>
<sequence>MPWPYDDDTPTSVAGAPPSGSNPDVSVLQDINGIAGSTPHWLDRSIAFAGEYGLVLLLGLLLVACWWRVRRSDPQSATASVAALLWAPCAAAIAILVNVPLRNFVERPRPFVDHHDGITLLLSGKGGYSFVSDHATIAAALAVGIYMADRRFGIAALVIALTEGLSRVYLGVHYPSDVVGGFALGTAVALLLAPFGTAWLGRLVRYVPWLAPGSTAEAEGAAAIPAPGRSTEQQLWEDPGKAA</sequence>
<dbReference type="SMART" id="SM00014">
    <property type="entry name" value="acidPPc"/>
    <property type="match status" value="1"/>
</dbReference>
<keyword evidence="6 8" id="KW-0472">Membrane</keyword>
<feature type="transmembrane region" description="Helical" evidence="8">
    <location>
        <begin position="178"/>
        <end position="200"/>
    </location>
</feature>
<dbReference type="RefSeq" id="WP_165237322.1">
    <property type="nucleotide sequence ID" value="NZ_JAAKZV010000053.1"/>
</dbReference>
<dbReference type="AlphaFoldDB" id="A0A6G4TZB0"/>
<dbReference type="Proteomes" id="UP000481583">
    <property type="component" value="Unassembled WGS sequence"/>
</dbReference>
<keyword evidence="4" id="KW-0378">Hydrolase</keyword>
<protein>
    <submittedName>
        <fullName evidence="10">Phosphatase PAP2 family protein</fullName>
    </submittedName>
</protein>